<name>A0AAU9JYF3_9CILI</name>
<proteinExistence type="predicted"/>
<reference evidence="1" key="1">
    <citation type="submission" date="2021-09" db="EMBL/GenBank/DDBJ databases">
        <authorList>
            <consortium name="AG Swart"/>
            <person name="Singh M."/>
            <person name="Singh A."/>
            <person name="Seah K."/>
            <person name="Emmerich C."/>
        </authorList>
    </citation>
    <scope>NUCLEOTIDE SEQUENCE</scope>
    <source>
        <strain evidence="1">ATCC30299</strain>
    </source>
</reference>
<organism evidence="1 2">
    <name type="scientific">Blepharisma stoltei</name>
    <dbReference type="NCBI Taxonomy" id="1481888"/>
    <lineage>
        <taxon>Eukaryota</taxon>
        <taxon>Sar</taxon>
        <taxon>Alveolata</taxon>
        <taxon>Ciliophora</taxon>
        <taxon>Postciliodesmatophora</taxon>
        <taxon>Heterotrichea</taxon>
        <taxon>Heterotrichida</taxon>
        <taxon>Blepharismidae</taxon>
        <taxon>Blepharisma</taxon>
    </lineage>
</organism>
<comment type="caution">
    <text evidence="1">The sequence shown here is derived from an EMBL/GenBank/DDBJ whole genome shotgun (WGS) entry which is preliminary data.</text>
</comment>
<evidence type="ECO:0000313" key="1">
    <source>
        <dbReference type="EMBL" id="CAG9331861.1"/>
    </source>
</evidence>
<dbReference type="Proteomes" id="UP001162131">
    <property type="component" value="Unassembled WGS sequence"/>
</dbReference>
<dbReference type="EMBL" id="CAJZBQ010000053">
    <property type="protein sequence ID" value="CAG9331861.1"/>
    <property type="molecule type" value="Genomic_DNA"/>
</dbReference>
<gene>
    <name evidence="1" type="ORF">BSTOLATCC_MIC53920</name>
</gene>
<sequence>MSLVGEDSPCTPFSDGIKTYGSILTPFTKYVAQAEVPEEPETGEITYNSADLESILSSRVRKHSNFPIEPKDYHTNWSCKCYIF</sequence>
<evidence type="ECO:0000313" key="2">
    <source>
        <dbReference type="Proteomes" id="UP001162131"/>
    </source>
</evidence>
<protein>
    <submittedName>
        <fullName evidence="1">Uncharacterized protein</fullName>
    </submittedName>
</protein>
<accession>A0AAU9JYF3</accession>
<dbReference type="AlphaFoldDB" id="A0AAU9JYF3"/>
<keyword evidence="2" id="KW-1185">Reference proteome</keyword>